<dbReference type="EMBL" id="CAJVPZ010069716">
    <property type="protein sequence ID" value="CAG8799224.1"/>
    <property type="molecule type" value="Genomic_DNA"/>
</dbReference>
<evidence type="ECO:0000313" key="2">
    <source>
        <dbReference type="Proteomes" id="UP000789396"/>
    </source>
</evidence>
<reference evidence="1" key="1">
    <citation type="submission" date="2021-06" db="EMBL/GenBank/DDBJ databases">
        <authorList>
            <person name="Kallberg Y."/>
            <person name="Tangrot J."/>
            <person name="Rosling A."/>
        </authorList>
    </citation>
    <scope>NUCLEOTIDE SEQUENCE</scope>
    <source>
        <strain evidence="1">IN212</strain>
    </source>
</reference>
<protein>
    <submittedName>
        <fullName evidence="1">3287_t:CDS:1</fullName>
    </submittedName>
</protein>
<proteinExistence type="predicted"/>
<feature type="non-terminal residue" evidence="1">
    <location>
        <position position="1"/>
    </location>
</feature>
<name>A0A9N9P849_9GLOM</name>
<evidence type="ECO:0000313" key="1">
    <source>
        <dbReference type="EMBL" id="CAG8799224.1"/>
    </source>
</evidence>
<sequence>RLEAIWKKRDALKDATNTILIQDDGQGDEGPSKKRRIDVEIAYQNASIRNAKRDEFLSRPNKPLPELLRAYLAK</sequence>
<keyword evidence="2" id="KW-1185">Reference proteome</keyword>
<comment type="caution">
    <text evidence="1">The sequence shown here is derived from an EMBL/GenBank/DDBJ whole genome shotgun (WGS) entry which is preliminary data.</text>
</comment>
<feature type="non-terminal residue" evidence="1">
    <location>
        <position position="74"/>
    </location>
</feature>
<accession>A0A9N9P849</accession>
<dbReference type="AlphaFoldDB" id="A0A9N9P849"/>
<dbReference type="Proteomes" id="UP000789396">
    <property type="component" value="Unassembled WGS sequence"/>
</dbReference>
<gene>
    <name evidence="1" type="ORF">RFULGI_LOCUS17560</name>
</gene>
<organism evidence="1 2">
    <name type="scientific">Racocetra fulgida</name>
    <dbReference type="NCBI Taxonomy" id="60492"/>
    <lineage>
        <taxon>Eukaryota</taxon>
        <taxon>Fungi</taxon>
        <taxon>Fungi incertae sedis</taxon>
        <taxon>Mucoromycota</taxon>
        <taxon>Glomeromycotina</taxon>
        <taxon>Glomeromycetes</taxon>
        <taxon>Diversisporales</taxon>
        <taxon>Gigasporaceae</taxon>
        <taxon>Racocetra</taxon>
    </lineage>
</organism>